<keyword evidence="2" id="KW-1185">Reference proteome</keyword>
<proteinExistence type="predicted"/>
<evidence type="ECO:0000313" key="2">
    <source>
        <dbReference type="Proteomes" id="UP001066276"/>
    </source>
</evidence>
<sequence length="161" mass="18551">METKSMRLDIAAFQSRVTGLEHRMTTMEDHIHTVLDRDQDLLYLCSKLTDLEDRSRRDNVCFFLFLEHVEGTDTPSFLRAALPKLTDITFDSSLQFQRAHRLGLKRQEVTSRPGPINACFLRHGQAHQLLLVARVHGPFRADGYEIRIAADFSKKTVGMFF</sequence>
<protein>
    <submittedName>
        <fullName evidence="1">Uncharacterized protein</fullName>
    </submittedName>
</protein>
<dbReference type="InterPro" id="IPR004244">
    <property type="entry name" value="Transposase_22"/>
</dbReference>
<evidence type="ECO:0000313" key="1">
    <source>
        <dbReference type="EMBL" id="KAJ1175632.1"/>
    </source>
</evidence>
<dbReference type="EMBL" id="JANPWB010000006">
    <property type="protein sequence ID" value="KAJ1175632.1"/>
    <property type="molecule type" value="Genomic_DNA"/>
</dbReference>
<reference evidence="1" key="1">
    <citation type="journal article" date="2022" name="bioRxiv">
        <title>Sequencing and chromosome-scale assembly of the giantPleurodeles waltlgenome.</title>
        <authorList>
            <person name="Brown T."/>
            <person name="Elewa A."/>
            <person name="Iarovenko S."/>
            <person name="Subramanian E."/>
            <person name="Araus A.J."/>
            <person name="Petzold A."/>
            <person name="Susuki M."/>
            <person name="Suzuki K.-i.T."/>
            <person name="Hayashi T."/>
            <person name="Toyoda A."/>
            <person name="Oliveira C."/>
            <person name="Osipova E."/>
            <person name="Leigh N.D."/>
            <person name="Simon A."/>
            <person name="Yun M.H."/>
        </authorList>
    </citation>
    <scope>NUCLEOTIDE SEQUENCE</scope>
    <source>
        <strain evidence="1">20211129_DDA</strain>
        <tissue evidence="1">Liver</tissue>
    </source>
</reference>
<dbReference type="AlphaFoldDB" id="A0AAV7TGD9"/>
<dbReference type="Proteomes" id="UP001066276">
    <property type="component" value="Chromosome 3_2"/>
</dbReference>
<organism evidence="1 2">
    <name type="scientific">Pleurodeles waltl</name>
    <name type="common">Iberian ribbed newt</name>
    <dbReference type="NCBI Taxonomy" id="8319"/>
    <lineage>
        <taxon>Eukaryota</taxon>
        <taxon>Metazoa</taxon>
        <taxon>Chordata</taxon>
        <taxon>Craniata</taxon>
        <taxon>Vertebrata</taxon>
        <taxon>Euteleostomi</taxon>
        <taxon>Amphibia</taxon>
        <taxon>Batrachia</taxon>
        <taxon>Caudata</taxon>
        <taxon>Salamandroidea</taxon>
        <taxon>Salamandridae</taxon>
        <taxon>Pleurodelinae</taxon>
        <taxon>Pleurodeles</taxon>
    </lineage>
</organism>
<dbReference type="Gene3D" id="3.30.70.1820">
    <property type="entry name" value="L1 transposable element, RRM domain"/>
    <property type="match status" value="1"/>
</dbReference>
<dbReference type="PANTHER" id="PTHR11505">
    <property type="entry name" value="L1 TRANSPOSABLE ELEMENT-RELATED"/>
    <property type="match status" value="1"/>
</dbReference>
<name>A0AAV7TGD9_PLEWA</name>
<accession>A0AAV7TGD9</accession>
<comment type="caution">
    <text evidence="1">The sequence shown here is derived from an EMBL/GenBank/DDBJ whole genome shotgun (WGS) entry which is preliminary data.</text>
</comment>
<gene>
    <name evidence="1" type="ORF">NDU88_000919</name>
</gene>